<dbReference type="AlphaFoldDB" id="X1EMS3"/>
<dbReference type="EMBL" id="BART01030737">
    <property type="protein sequence ID" value="GAH18414.1"/>
    <property type="molecule type" value="Genomic_DNA"/>
</dbReference>
<proteinExistence type="predicted"/>
<sequence length="197" mass="21952">TYCENLTACGEIQSGSKVLLDLLSKMKMITARSRVGSHTVYLRILSGGKSGKHLHINFALDSFFPKGEKPKVTHKKAEIMALLNEAIGAKVDVDVIGYFELPIEELPERGLVRSLYTEQKTDGIAIKLVGGKLTITGAPVRYISWSVTKDGKKIGLRIEAGKKGIVEIDEMYLQNHLDWINSQFRLFILTRGEYANK</sequence>
<feature type="non-terminal residue" evidence="1">
    <location>
        <position position="1"/>
    </location>
</feature>
<protein>
    <submittedName>
        <fullName evidence="1">Uncharacterized protein</fullName>
    </submittedName>
</protein>
<gene>
    <name evidence="1" type="ORF">S01H4_53564</name>
</gene>
<organism evidence="1">
    <name type="scientific">marine sediment metagenome</name>
    <dbReference type="NCBI Taxonomy" id="412755"/>
    <lineage>
        <taxon>unclassified sequences</taxon>
        <taxon>metagenomes</taxon>
        <taxon>ecological metagenomes</taxon>
    </lineage>
</organism>
<accession>X1EMS3</accession>
<comment type="caution">
    <text evidence="1">The sequence shown here is derived from an EMBL/GenBank/DDBJ whole genome shotgun (WGS) entry which is preliminary data.</text>
</comment>
<evidence type="ECO:0000313" key="1">
    <source>
        <dbReference type="EMBL" id="GAH18414.1"/>
    </source>
</evidence>
<name>X1EMS3_9ZZZZ</name>
<reference evidence="1" key="1">
    <citation type="journal article" date="2014" name="Front. Microbiol.">
        <title>High frequency of phylogenetically diverse reductive dehalogenase-homologous genes in deep subseafloor sedimentary metagenomes.</title>
        <authorList>
            <person name="Kawai M."/>
            <person name="Futagami T."/>
            <person name="Toyoda A."/>
            <person name="Takaki Y."/>
            <person name="Nishi S."/>
            <person name="Hori S."/>
            <person name="Arai W."/>
            <person name="Tsubouchi T."/>
            <person name="Morono Y."/>
            <person name="Uchiyama I."/>
            <person name="Ito T."/>
            <person name="Fujiyama A."/>
            <person name="Inagaki F."/>
            <person name="Takami H."/>
        </authorList>
    </citation>
    <scope>NUCLEOTIDE SEQUENCE</scope>
    <source>
        <strain evidence="1">Expedition CK06-06</strain>
    </source>
</reference>